<feature type="binding site" evidence="7">
    <location>
        <position position="59"/>
    </location>
    <ligand>
        <name>Zn(2+)</name>
        <dbReference type="ChEBI" id="CHEBI:29105"/>
        <label>2</label>
    </ligand>
</feature>
<dbReference type="Proteomes" id="UP000055136">
    <property type="component" value="Chromosome"/>
</dbReference>
<dbReference type="InterPro" id="IPR036866">
    <property type="entry name" value="RibonucZ/Hydroxyglut_hydro"/>
</dbReference>
<gene>
    <name evidence="7" type="primary">gloB</name>
    <name evidence="9" type="ORF">Tel_13125</name>
</gene>
<sequence>MHSIHPIPAFADNYIWLIRFGDRRAAVVDPGDAEPVLHTLQQQGLELAAVLITHHHWDHINGLELLRDHHSDIPVYGPAGEQIAGLTDTCSEGDCITLDGLRLKVLDVPGHTAGHIAFFGHGALFSGDTLFGAGCGRLLGGTATQLYESLNKISRLPISTYNYCAHEYTLANLDFAQAVEPGNSDIRQRCAAEQRKRDQGQPTLPATLELELATNPFLRCDQEAVIVSAENFAGKHLDGPDKVFKALRHWKDTFG</sequence>
<evidence type="ECO:0000313" key="10">
    <source>
        <dbReference type="Proteomes" id="UP000055136"/>
    </source>
</evidence>
<dbReference type="Gene3D" id="3.60.15.10">
    <property type="entry name" value="Ribonuclease Z/Hydroxyacylglutathione hydrolase-like"/>
    <property type="match status" value="1"/>
</dbReference>
<dbReference type="KEGG" id="tee:Tel_13125"/>
<feature type="binding site" evidence="7">
    <location>
        <position position="166"/>
    </location>
    <ligand>
        <name>Zn(2+)</name>
        <dbReference type="ChEBI" id="CHEBI:29105"/>
        <label>2</label>
    </ligand>
</feature>
<feature type="binding site" evidence="7">
    <location>
        <position position="58"/>
    </location>
    <ligand>
        <name>Zn(2+)</name>
        <dbReference type="ChEBI" id="CHEBI:29105"/>
        <label>2</label>
    </ligand>
</feature>
<feature type="binding site" evidence="7">
    <location>
        <position position="56"/>
    </location>
    <ligand>
        <name>Zn(2+)</name>
        <dbReference type="ChEBI" id="CHEBI:29105"/>
        <label>1</label>
    </ligand>
</feature>
<dbReference type="PANTHER" id="PTHR43705">
    <property type="entry name" value="HYDROXYACYLGLUTATHIONE HYDROLASE"/>
    <property type="match status" value="1"/>
</dbReference>
<dbReference type="EC" id="3.1.2.6" evidence="7"/>
<dbReference type="PIRSF" id="PIRSF005457">
    <property type="entry name" value="Glx"/>
    <property type="match status" value="1"/>
</dbReference>
<dbReference type="Pfam" id="PF16123">
    <property type="entry name" value="HAGH_C"/>
    <property type="match status" value="1"/>
</dbReference>
<comment type="catalytic activity">
    <reaction evidence="1 7">
        <text>an S-(2-hydroxyacyl)glutathione + H2O = a 2-hydroxy carboxylate + glutathione + H(+)</text>
        <dbReference type="Rhea" id="RHEA:21864"/>
        <dbReference type="ChEBI" id="CHEBI:15377"/>
        <dbReference type="ChEBI" id="CHEBI:15378"/>
        <dbReference type="ChEBI" id="CHEBI:57925"/>
        <dbReference type="ChEBI" id="CHEBI:58896"/>
        <dbReference type="ChEBI" id="CHEBI:71261"/>
        <dbReference type="EC" id="3.1.2.6"/>
    </reaction>
</comment>
<feature type="binding site" evidence="7">
    <location>
        <position position="128"/>
    </location>
    <ligand>
        <name>Zn(2+)</name>
        <dbReference type="ChEBI" id="CHEBI:29105"/>
        <label>1</label>
    </ligand>
</feature>
<feature type="binding site" evidence="7">
    <location>
        <position position="128"/>
    </location>
    <ligand>
        <name>Zn(2+)</name>
        <dbReference type="ChEBI" id="CHEBI:29105"/>
        <label>2</label>
    </ligand>
</feature>
<comment type="pathway">
    <text evidence="2 7">Secondary metabolite metabolism; methylglyoxal degradation; (R)-lactate from methylglyoxal: step 2/2.</text>
</comment>
<name>A0A0S2TFS7_9GAMM</name>
<feature type="binding site" evidence="7">
    <location>
        <position position="111"/>
    </location>
    <ligand>
        <name>Zn(2+)</name>
        <dbReference type="ChEBI" id="CHEBI:29105"/>
        <label>1</label>
    </ligand>
</feature>
<dbReference type="PANTHER" id="PTHR43705:SF1">
    <property type="entry name" value="HYDROXYACYLGLUTATHIONE HYDROLASE GLOB"/>
    <property type="match status" value="1"/>
</dbReference>
<dbReference type="GO" id="GO:0004416">
    <property type="term" value="F:hydroxyacylglutathione hydrolase activity"/>
    <property type="evidence" value="ECO:0007669"/>
    <property type="project" value="UniProtKB-UniRule"/>
</dbReference>
<comment type="subunit">
    <text evidence="7">Monomer.</text>
</comment>
<organism evidence="9 10">
    <name type="scientific">Candidatus Tenderia electrophaga</name>
    <dbReference type="NCBI Taxonomy" id="1748243"/>
    <lineage>
        <taxon>Bacteria</taxon>
        <taxon>Pseudomonadati</taxon>
        <taxon>Pseudomonadota</taxon>
        <taxon>Gammaproteobacteria</taxon>
        <taxon>Candidatus Tenderiales</taxon>
        <taxon>Candidatus Tenderiaceae</taxon>
        <taxon>Candidatus Tenderia</taxon>
    </lineage>
</organism>
<evidence type="ECO:0000256" key="1">
    <source>
        <dbReference type="ARBA" id="ARBA00001623"/>
    </source>
</evidence>
<dbReference type="UniPathway" id="UPA00619">
    <property type="reaction ID" value="UER00676"/>
</dbReference>
<proteinExistence type="inferred from homology"/>
<dbReference type="InterPro" id="IPR017782">
    <property type="entry name" value="Hydroxyacylglutathione_Hdrlase"/>
</dbReference>
<evidence type="ECO:0000256" key="5">
    <source>
        <dbReference type="ARBA" id="ARBA00022801"/>
    </source>
</evidence>
<keyword evidence="5 7" id="KW-0378">Hydrolase</keyword>
<dbReference type="EMBL" id="CP013099">
    <property type="protein sequence ID" value="ALP53998.1"/>
    <property type="molecule type" value="Genomic_DNA"/>
</dbReference>
<keyword evidence="4 7" id="KW-0479">Metal-binding</keyword>
<dbReference type="SUPFAM" id="SSF56281">
    <property type="entry name" value="Metallo-hydrolase/oxidoreductase"/>
    <property type="match status" value="1"/>
</dbReference>
<protein>
    <recommendedName>
        <fullName evidence="7">Hydroxyacylglutathione hydrolase</fullName>
        <ecNumber evidence="7">3.1.2.6</ecNumber>
    </recommendedName>
    <alternativeName>
        <fullName evidence="7">Glyoxalase II</fullName>
        <shortName evidence="7">Glx II</shortName>
    </alternativeName>
</protein>
<evidence type="ECO:0000259" key="8">
    <source>
        <dbReference type="SMART" id="SM00849"/>
    </source>
</evidence>
<evidence type="ECO:0000256" key="7">
    <source>
        <dbReference type="HAMAP-Rule" id="MF_01374"/>
    </source>
</evidence>
<dbReference type="CDD" id="cd07723">
    <property type="entry name" value="hydroxyacylglutathione_hydrolase_MBL-fold"/>
    <property type="match status" value="1"/>
</dbReference>
<evidence type="ECO:0000256" key="2">
    <source>
        <dbReference type="ARBA" id="ARBA00004963"/>
    </source>
</evidence>
<dbReference type="Pfam" id="PF00753">
    <property type="entry name" value="Lactamase_B"/>
    <property type="match status" value="1"/>
</dbReference>
<keyword evidence="10" id="KW-1185">Reference proteome</keyword>
<dbReference type="InterPro" id="IPR001279">
    <property type="entry name" value="Metallo-B-lactamas"/>
</dbReference>
<keyword evidence="6 7" id="KW-0862">Zinc</keyword>
<dbReference type="STRING" id="1748243.Tel_13125"/>
<dbReference type="AlphaFoldDB" id="A0A0S2TFS7"/>
<feature type="domain" description="Metallo-beta-lactamase" evidence="8">
    <location>
        <begin position="12"/>
        <end position="166"/>
    </location>
</feature>
<comment type="function">
    <text evidence="7">Thiolesterase that catalyzes the hydrolysis of S-D-lactoyl-glutathione to form glutathione and D-lactic acid.</text>
</comment>
<reference evidence="9" key="1">
    <citation type="submission" date="2015-10" db="EMBL/GenBank/DDBJ databases">
        <title>Description of Candidatus Tenderia electrophaga gen. nov, sp. nov., an Uncultivated Electroautotroph from a Biocathode Enrichment.</title>
        <authorList>
            <person name="Eddie B.J."/>
            <person name="Malanoski A.P."/>
            <person name="Wang Z."/>
            <person name="Hall R.J."/>
            <person name="Oh S.D."/>
            <person name="Heiner C."/>
            <person name="Lin B."/>
            <person name="Strycharz-Glaven S.M."/>
        </authorList>
    </citation>
    <scope>NUCLEOTIDE SEQUENCE [LARGE SCALE GENOMIC DNA]</scope>
    <source>
        <strain evidence="9">NRL1</strain>
    </source>
</reference>
<evidence type="ECO:0000313" key="9">
    <source>
        <dbReference type="EMBL" id="ALP53998.1"/>
    </source>
</evidence>
<dbReference type="GO" id="GO:0019243">
    <property type="term" value="P:methylglyoxal catabolic process to D-lactate via S-lactoyl-glutathione"/>
    <property type="evidence" value="ECO:0007669"/>
    <property type="project" value="UniProtKB-UniRule"/>
</dbReference>
<accession>A0A0S2TFS7</accession>
<comment type="cofactor">
    <cofactor evidence="7">
        <name>Zn(2+)</name>
        <dbReference type="ChEBI" id="CHEBI:29105"/>
    </cofactor>
    <text evidence="7">Binds 2 Zn(2+) ions per subunit.</text>
</comment>
<evidence type="ECO:0000256" key="3">
    <source>
        <dbReference type="ARBA" id="ARBA00006759"/>
    </source>
</evidence>
<dbReference type="HAMAP" id="MF_01374">
    <property type="entry name" value="Glyoxalase_2"/>
    <property type="match status" value="1"/>
</dbReference>
<dbReference type="NCBIfam" id="TIGR03413">
    <property type="entry name" value="GSH_gloB"/>
    <property type="match status" value="1"/>
</dbReference>
<dbReference type="SMART" id="SM00849">
    <property type="entry name" value="Lactamase_B"/>
    <property type="match status" value="1"/>
</dbReference>
<feature type="binding site" evidence="7">
    <location>
        <position position="54"/>
    </location>
    <ligand>
        <name>Zn(2+)</name>
        <dbReference type="ChEBI" id="CHEBI:29105"/>
        <label>1</label>
    </ligand>
</feature>
<evidence type="ECO:0000256" key="6">
    <source>
        <dbReference type="ARBA" id="ARBA00022833"/>
    </source>
</evidence>
<dbReference type="InterPro" id="IPR032282">
    <property type="entry name" value="HAGH_C"/>
</dbReference>
<comment type="similarity">
    <text evidence="3 7">Belongs to the metallo-beta-lactamase superfamily. Glyoxalase II family.</text>
</comment>
<dbReference type="InterPro" id="IPR035680">
    <property type="entry name" value="Clx_II_MBL"/>
</dbReference>
<evidence type="ECO:0000256" key="4">
    <source>
        <dbReference type="ARBA" id="ARBA00022723"/>
    </source>
</evidence>
<dbReference type="InterPro" id="IPR050110">
    <property type="entry name" value="Glyoxalase_II_hydrolase"/>
</dbReference>
<dbReference type="GO" id="GO:0046872">
    <property type="term" value="F:metal ion binding"/>
    <property type="evidence" value="ECO:0007669"/>
    <property type="project" value="UniProtKB-KW"/>
</dbReference>